<evidence type="ECO:0000256" key="2">
    <source>
        <dbReference type="ARBA" id="ARBA00022801"/>
    </source>
</evidence>
<evidence type="ECO:0000256" key="1">
    <source>
        <dbReference type="ARBA" id="ARBA00010515"/>
    </source>
</evidence>
<gene>
    <name evidence="4" type="ORF">ACFPKY_02120</name>
</gene>
<dbReference type="Gene3D" id="3.40.50.1820">
    <property type="entry name" value="alpha/beta hydrolase"/>
    <property type="match status" value="1"/>
</dbReference>
<dbReference type="InterPro" id="IPR050300">
    <property type="entry name" value="GDXG_lipolytic_enzyme"/>
</dbReference>
<dbReference type="PANTHER" id="PTHR48081">
    <property type="entry name" value="AB HYDROLASE SUPERFAMILY PROTEIN C4A8.06C"/>
    <property type="match status" value="1"/>
</dbReference>
<evidence type="ECO:0000313" key="4">
    <source>
        <dbReference type="EMBL" id="MFC5491877.1"/>
    </source>
</evidence>
<reference evidence="5" key="1">
    <citation type="journal article" date="2019" name="Int. J. Syst. Evol. Microbiol.">
        <title>The Global Catalogue of Microorganisms (GCM) 10K type strain sequencing project: providing services to taxonomists for standard genome sequencing and annotation.</title>
        <authorList>
            <consortium name="The Broad Institute Genomics Platform"/>
            <consortium name="The Broad Institute Genome Sequencing Center for Infectious Disease"/>
            <person name="Wu L."/>
            <person name="Ma J."/>
        </authorList>
    </citation>
    <scope>NUCLEOTIDE SEQUENCE [LARGE SCALE GENOMIC DNA]</scope>
    <source>
        <strain evidence="5">KACC 13778</strain>
    </source>
</reference>
<dbReference type="RefSeq" id="WP_345177959.1">
    <property type="nucleotide sequence ID" value="NZ_BAABFQ010000006.1"/>
</dbReference>
<dbReference type="InterPro" id="IPR013094">
    <property type="entry name" value="AB_hydrolase_3"/>
</dbReference>
<comment type="similarity">
    <text evidence="1">Belongs to the 'GDXG' lipolytic enzyme family.</text>
</comment>
<dbReference type="GO" id="GO:0016787">
    <property type="term" value="F:hydrolase activity"/>
    <property type="evidence" value="ECO:0007669"/>
    <property type="project" value="UniProtKB-KW"/>
</dbReference>
<dbReference type="Pfam" id="PF07859">
    <property type="entry name" value="Abhydrolase_3"/>
    <property type="match status" value="1"/>
</dbReference>
<sequence length="339" mass="36428">MLTRERVEALGLRAAMALPERVQRALGGRPVVRDGQTLAADVRLMLLLQRLARERGAETVPIPEGRAAIRRHTAATAGRQPIGSVRDLRVAGLPARLYTPTRDSGALLLFFHGGGYMYGDLESHDAPCRFLAERSGVRVLAMDYRLSPEAPFPAAYDDALAAHRWVVEHADELAVDRARIAAGGDSAGANLATVVAIEAARTGLPLAFQLLIYPVTDAVRDTDSARLFSEGFYLTKAFMDLAGRSYIAGHDERDPRISPLYAEIPGEMAPALVVTAGFDPLRDEGEAYARRLAEAGVPVEMHRFPDQIHGFFNVVGVGRTSRAANAAIAAKLGAALGGQ</sequence>
<dbReference type="SUPFAM" id="SSF53474">
    <property type="entry name" value="alpha/beta-Hydrolases"/>
    <property type="match status" value="1"/>
</dbReference>
<name>A0ABW0MW15_9ACTN</name>
<dbReference type="EMBL" id="JBHSMD010000001">
    <property type="protein sequence ID" value="MFC5491877.1"/>
    <property type="molecule type" value="Genomic_DNA"/>
</dbReference>
<evidence type="ECO:0000259" key="3">
    <source>
        <dbReference type="Pfam" id="PF07859"/>
    </source>
</evidence>
<accession>A0ABW0MW15</accession>
<keyword evidence="5" id="KW-1185">Reference proteome</keyword>
<dbReference type="Proteomes" id="UP001595956">
    <property type="component" value="Unassembled WGS sequence"/>
</dbReference>
<protein>
    <submittedName>
        <fullName evidence="4">Alpha/beta hydrolase</fullName>
    </submittedName>
</protein>
<dbReference type="PANTHER" id="PTHR48081:SF8">
    <property type="entry name" value="ALPHA_BETA HYDROLASE FOLD-3 DOMAIN-CONTAINING PROTEIN-RELATED"/>
    <property type="match status" value="1"/>
</dbReference>
<feature type="domain" description="Alpha/beta hydrolase fold-3" evidence="3">
    <location>
        <begin position="108"/>
        <end position="312"/>
    </location>
</feature>
<comment type="caution">
    <text evidence="4">The sequence shown here is derived from an EMBL/GenBank/DDBJ whole genome shotgun (WGS) entry which is preliminary data.</text>
</comment>
<proteinExistence type="inferred from homology"/>
<dbReference type="InterPro" id="IPR029058">
    <property type="entry name" value="AB_hydrolase_fold"/>
</dbReference>
<organism evidence="4 5">
    <name type="scientific">Nocardioides caricicola</name>
    <dbReference type="NCBI Taxonomy" id="634770"/>
    <lineage>
        <taxon>Bacteria</taxon>
        <taxon>Bacillati</taxon>
        <taxon>Actinomycetota</taxon>
        <taxon>Actinomycetes</taxon>
        <taxon>Propionibacteriales</taxon>
        <taxon>Nocardioidaceae</taxon>
        <taxon>Nocardioides</taxon>
    </lineage>
</organism>
<dbReference type="PROSITE" id="PS01173">
    <property type="entry name" value="LIPASE_GDXG_HIS"/>
    <property type="match status" value="1"/>
</dbReference>
<keyword evidence="2 4" id="KW-0378">Hydrolase</keyword>
<evidence type="ECO:0000313" key="5">
    <source>
        <dbReference type="Proteomes" id="UP001595956"/>
    </source>
</evidence>
<dbReference type="InterPro" id="IPR002168">
    <property type="entry name" value="Lipase_GDXG_HIS_AS"/>
</dbReference>